<keyword evidence="2" id="KW-1185">Reference proteome</keyword>
<proteinExistence type="predicted"/>
<evidence type="ECO:0008006" key="3">
    <source>
        <dbReference type="Google" id="ProtNLM"/>
    </source>
</evidence>
<dbReference type="RefSeq" id="WP_377578680.1">
    <property type="nucleotide sequence ID" value="NZ_JBHTKA010000003.1"/>
</dbReference>
<evidence type="ECO:0000313" key="1">
    <source>
        <dbReference type="EMBL" id="MFD0999728.1"/>
    </source>
</evidence>
<accession>A0ABW3K1F6</accession>
<evidence type="ECO:0000313" key="2">
    <source>
        <dbReference type="Proteomes" id="UP001597112"/>
    </source>
</evidence>
<sequence length="336" mass="36204">MTSQASIYANVKSTFSNIKVDSDLISVNNEGIKIADFSRLDNIPANLAFLKNVKVFDDEAGTMQAMTNEEFRQSMINQLNACEFSAAFKQIFIDFYDYIKNTMPTKSYESFNIKCNSFMERVAIGASASKYTELEKFAVVQVFAQLRQLVKYTYENPSSTWNNTANGRSSSGGCLPKTKDEWKAIAEAAFTGGVMAGVSLGIKGIEAGAIATTAAGNPVAGGVVGGIIGFTIGFTSGAIGSGSVKLMFDCLWKKASSLNVPLTTFVCSGKVYQAYTNSIPTGCEAGGNSLITQQPYQDHVKRMLKGIFELGVVPNAGKQKINVNVENDIKFVVSNL</sequence>
<dbReference type="EMBL" id="JBHTKA010000003">
    <property type="protein sequence ID" value="MFD0999728.1"/>
    <property type="molecule type" value="Genomic_DNA"/>
</dbReference>
<gene>
    <name evidence="1" type="ORF">ACFQ21_10435</name>
</gene>
<dbReference type="Proteomes" id="UP001597112">
    <property type="component" value="Unassembled WGS sequence"/>
</dbReference>
<reference evidence="2" key="1">
    <citation type="journal article" date="2019" name="Int. J. Syst. Evol. Microbiol.">
        <title>The Global Catalogue of Microorganisms (GCM) 10K type strain sequencing project: providing services to taxonomists for standard genome sequencing and annotation.</title>
        <authorList>
            <consortium name="The Broad Institute Genomics Platform"/>
            <consortium name="The Broad Institute Genome Sequencing Center for Infectious Disease"/>
            <person name="Wu L."/>
            <person name="Ma J."/>
        </authorList>
    </citation>
    <scope>NUCLEOTIDE SEQUENCE [LARGE SCALE GENOMIC DNA]</scope>
    <source>
        <strain evidence="2">CCUG 58938</strain>
    </source>
</reference>
<organism evidence="1 2">
    <name type="scientific">Ohtaekwangia kribbensis</name>
    <dbReference type="NCBI Taxonomy" id="688913"/>
    <lineage>
        <taxon>Bacteria</taxon>
        <taxon>Pseudomonadati</taxon>
        <taxon>Bacteroidota</taxon>
        <taxon>Cytophagia</taxon>
        <taxon>Cytophagales</taxon>
        <taxon>Fulvivirgaceae</taxon>
        <taxon>Ohtaekwangia</taxon>
    </lineage>
</organism>
<comment type="caution">
    <text evidence="1">The sequence shown here is derived from an EMBL/GenBank/DDBJ whole genome shotgun (WGS) entry which is preliminary data.</text>
</comment>
<protein>
    <recommendedName>
        <fullName evidence="3">Glycine zipper family protein</fullName>
    </recommendedName>
</protein>
<name>A0ABW3K1F6_9BACT</name>